<feature type="transmembrane region" description="Helical" evidence="1">
    <location>
        <begin position="34"/>
        <end position="54"/>
    </location>
</feature>
<protein>
    <submittedName>
        <fullName evidence="2">Sigma-E processing peptidase SpoIIGA</fullName>
    </submittedName>
</protein>
<sequence length="312" mass="35670">MTVYLDIIWALNFLFDSLLLYLTAIILKRDFKYWRVFTGGFIGSIIILLTFTPFNDYSGHPLVKLLFSVVMVFVVFGYKRLRYFISNLMTFYLTTFLVGGALIGTHYFVQFDYQLSSSVLLASVHGFGDPISWLFVILGFPIAWHFSKTNIENIEMTKIRYDQLLDVCVCIEGNKLRFKGLIDSGNQLYDPISKMPVMFVSIANLGDDLPDVITRLASEPDSIILGEESISPEWENKMRIIPYKVVGQEHQLIIAVKPDEIIFEKENETLLVEKGLVSFTKQQLSSDDAFQCIVHPKMLTTTKKVQTHSKVS</sequence>
<proteinExistence type="predicted"/>
<keyword evidence="1" id="KW-0812">Transmembrane</keyword>
<dbReference type="EMBL" id="JAXOFX010000001">
    <property type="protein sequence ID" value="MDZ5470710.1"/>
    <property type="molecule type" value="Genomic_DNA"/>
</dbReference>
<feature type="transmembrane region" description="Helical" evidence="1">
    <location>
        <begin position="60"/>
        <end position="78"/>
    </location>
</feature>
<evidence type="ECO:0000256" key="1">
    <source>
        <dbReference type="SAM" id="Phobius"/>
    </source>
</evidence>
<dbReference type="PIRSF" id="PIRSF018571">
    <property type="entry name" value="SpoIIGA"/>
    <property type="match status" value="1"/>
</dbReference>
<dbReference type="Proteomes" id="UP001290455">
    <property type="component" value="Unassembled WGS sequence"/>
</dbReference>
<feature type="transmembrane region" description="Helical" evidence="1">
    <location>
        <begin position="130"/>
        <end position="147"/>
    </location>
</feature>
<dbReference type="RefSeq" id="WP_322445000.1">
    <property type="nucleotide sequence ID" value="NZ_JAXOFX010000001.1"/>
</dbReference>
<dbReference type="InterPro" id="IPR005081">
    <property type="entry name" value="SpoIIGA"/>
</dbReference>
<feature type="transmembrane region" description="Helical" evidence="1">
    <location>
        <begin position="90"/>
        <end position="110"/>
    </location>
</feature>
<keyword evidence="1" id="KW-0472">Membrane</keyword>
<keyword evidence="1" id="KW-1133">Transmembrane helix</keyword>
<comment type="caution">
    <text evidence="2">The sequence shown here is derived from an EMBL/GenBank/DDBJ whole genome shotgun (WGS) entry which is preliminary data.</text>
</comment>
<gene>
    <name evidence="2" type="primary">spoIIGA</name>
    <name evidence="2" type="ORF">SM124_02990</name>
</gene>
<dbReference type="Pfam" id="PF03419">
    <property type="entry name" value="Peptidase_U4"/>
    <property type="match status" value="1"/>
</dbReference>
<organism evidence="2 3">
    <name type="scientific">Robertmurraya mangrovi</name>
    <dbReference type="NCBI Taxonomy" id="3098077"/>
    <lineage>
        <taxon>Bacteria</taxon>
        <taxon>Bacillati</taxon>
        <taxon>Bacillota</taxon>
        <taxon>Bacilli</taxon>
        <taxon>Bacillales</taxon>
        <taxon>Bacillaceae</taxon>
        <taxon>Robertmurraya</taxon>
    </lineage>
</organism>
<reference evidence="2 3" key="1">
    <citation type="submission" date="2023-11" db="EMBL/GenBank/DDBJ databases">
        <title>Bacillus jintuensis, isolated from a mudflat on the Beibu Gulf coast.</title>
        <authorList>
            <person name="Li M."/>
        </authorList>
    </citation>
    <scope>NUCLEOTIDE SEQUENCE [LARGE SCALE GENOMIC DNA]</scope>
    <source>
        <strain evidence="2 3">31A1R</strain>
    </source>
</reference>
<accession>A0ABU5IU87</accession>
<evidence type="ECO:0000313" key="3">
    <source>
        <dbReference type="Proteomes" id="UP001290455"/>
    </source>
</evidence>
<keyword evidence="3" id="KW-1185">Reference proteome</keyword>
<dbReference type="NCBIfam" id="TIGR02854">
    <property type="entry name" value="spore_II_GA"/>
    <property type="match status" value="1"/>
</dbReference>
<feature type="transmembrane region" description="Helical" evidence="1">
    <location>
        <begin position="6"/>
        <end position="27"/>
    </location>
</feature>
<evidence type="ECO:0000313" key="2">
    <source>
        <dbReference type="EMBL" id="MDZ5470710.1"/>
    </source>
</evidence>
<name>A0ABU5IU87_9BACI</name>